<dbReference type="InterPro" id="IPR035901">
    <property type="entry name" value="GIY-YIG_endonuc_sf"/>
</dbReference>
<evidence type="ECO:0000313" key="2">
    <source>
        <dbReference type="Proteomes" id="UP001597237"/>
    </source>
</evidence>
<dbReference type="RefSeq" id="WP_377282676.1">
    <property type="nucleotide sequence ID" value="NZ_JBHRSI010000007.1"/>
</dbReference>
<dbReference type="EMBL" id="JBHUEY010000001">
    <property type="protein sequence ID" value="MFD1782793.1"/>
    <property type="molecule type" value="Genomic_DNA"/>
</dbReference>
<proteinExistence type="predicted"/>
<keyword evidence="2" id="KW-1185">Reference proteome</keyword>
<sequence length="112" mass="12705">MDRPNRKALVAAYKEKKTVAGVYAVICNATGQAWVGQSRHIDTQQNGLWFTLRLGSCRTPTLQAAWREHGEAEFRYEQLDRLADDLSDFARADELKKRAAMWIARLQATPLA</sequence>
<gene>
    <name evidence="1" type="ORF">ACFSC0_05265</name>
</gene>
<dbReference type="Proteomes" id="UP001597237">
    <property type="component" value="Unassembled WGS sequence"/>
</dbReference>
<accession>A0ABW4MYE5</accession>
<dbReference type="CDD" id="cd10451">
    <property type="entry name" value="GIY-YIG_LuxR_like"/>
    <property type="match status" value="1"/>
</dbReference>
<dbReference type="Gene3D" id="3.40.1440.10">
    <property type="entry name" value="GIY-YIG endonuclease"/>
    <property type="match status" value="1"/>
</dbReference>
<comment type="caution">
    <text evidence="1">The sequence shown here is derived from an EMBL/GenBank/DDBJ whole genome shotgun (WGS) entry which is preliminary data.</text>
</comment>
<reference evidence="2" key="1">
    <citation type="journal article" date="2019" name="Int. J. Syst. Evol. Microbiol.">
        <title>The Global Catalogue of Microorganisms (GCM) 10K type strain sequencing project: providing services to taxonomists for standard genome sequencing and annotation.</title>
        <authorList>
            <consortium name="The Broad Institute Genomics Platform"/>
            <consortium name="The Broad Institute Genome Sequencing Center for Infectious Disease"/>
            <person name="Wu L."/>
            <person name="Ma J."/>
        </authorList>
    </citation>
    <scope>NUCLEOTIDE SEQUENCE [LARGE SCALE GENOMIC DNA]</scope>
    <source>
        <strain evidence="2">DFY28</strain>
    </source>
</reference>
<evidence type="ECO:0000313" key="1">
    <source>
        <dbReference type="EMBL" id="MFD1782793.1"/>
    </source>
</evidence>
<name>A0ABW4MYE5_9CAUL</name>
<protein>
    <submittedName>
        <fullName evidence="1">GIY-YIG nuclease family protein</fullName>
    </submittedName>
</protein>
<organism evidence="1 2">
    <name type="scientific">Phenylobacterium terrae</name>
    <dbReference type="NCBI Taxonomy" id="2665495"/>
    <lineage>
        <taxon>Bacteria</taxon>
        <taxon>Pseudomonadati</taxon>
        <taxon>Pseudomonadota</taxon>
        <taxon>Alphaproteobacteria</taxon>
        <taxon>Caulobacterales</taxon>
        <taxon>Caulobacteraceae</taxon>
        <taxon>Phenylobacterium</taxon>
    </lineage>
</organism>